<dbReference type="Gene3D" id="2.40.70.10">
    <property type="entry name" value="Acid Proteases"/>
    <property type="match status" value="2"/>
</dbReference>
<dbReference type="PANTHER" id="PTHR47967:SF128">
    <property type="entry name" value="ASPARTIC PROTEINASE CDR1-LIKE"/>
    <property type="match status" value="1"/>
</dbReference>
<dbReference type="OrthoDB" id="2747330at2759"/>
<keyword evidence="6" id="KW-0064">Aspartyl protease</keyword>
<name>A0A6J1AJK0_9ROSI</name>
<reference evidence="11" key="1">
    <citation type="submission" date="2025-08" db="UniProtKB">
        <authorList>
            <consortium name="RefSeq"/>
        </authorList>
    </citation>
    <scope>IDENTIFICATION</scope>
    <source>
        <tissue evidence="11">Leaf</tissue>
    </source>
</reference>
<evidence type="ECO:0000256" key="3">
    <source>
        <dbReference type="ARBA" id="ARBA00022525"/>
    </source>
</evidence>
<dbReference type="RefSeq" id="XP_021287026.1">
    <property type="nucleotide sequence ID" value="XM_021431351.1"/>
</dbReference>
<evidence type="ECO:0000259" key="9">
    <source>
        <dbReference type="PROSITE" id="PS51767"/>
    </source>
</evidence>
<evidence type="ECO:0000256" key="7">
    <source>
        <dbReference type="ARBA" id="ARBA00022801"/>
    </source>
</evidence>
<dbReference type="InterPro" id="IPR051708">
    <property type="entry name" value="Plant_Aspart_Prot_A1"/>
</dbReference>
<dbReference type="PROSITE" id="PS51767">
    <property type="entry name" value="PEPTIDASE_A1"/>
    <property type="match status" value="1"/>
</dbReference>
<dbReference type="Pfam" id="PF14543">
    <property type="entry name" value="TAXi_N"/>
    <property type="match status" value="1"/>
</dbReference>
<evidence type="ECO:0000256" key="6">
    <source>
        <dbReference type="ARBA" id="ARBA00022750"/>
    </source>
</evidence>
<comment type="similarity">
    <text evidence="2">Belongs to the peptidase A1 family.</text>
</comment>
<keyword evidence="5" id="KW-0732">Signal</keyword>
<dbReference type="FunFam" id="2.40.70.10:FF:000050">
    <property type="entry name" value="Aspartic proteinase CDR1"/>
    <property type="match status" value="1"/>
</dbReference>
<protein>
    <submittedName>
        <fullName evidence="11">Probable aspartic protease At2g35615</fullName>
    </submittedName>
</protein>
<dbReference type="GeneID" id="110418580"/>
<evidence type="ECO:0000256" key="5">
    <source>
        <dbReference type="ARBA" id="ARBA00022729"/>
    </source>
</evidence>
<dbReference type="InterPro" id="IPR032861">
    <property type="entry name" value="TAXi_N"/>
</dbReference>
<organism evidence="10 11">
    <name type="scientific">Herrania umbratica</name>
    <dbReference type="NCBI Taxonomy" id="108875"/>
    <lineage>
        <taxon>Eukaryota</taxon>
        <taxon>Viridiplantae</taxon>
        <taxon>Streptophyta</taxon>
        <taxon>Embryophyta</taxon>
        <taxon>Tracheophyta</taxon>
        <taxon>Spermatophyta</taxon>
        <taxon>Magnoliopsida</taxon>
        <taxon>eudicotyledons</taxon>
        <taxon>Gunneridae</taxon>
        <taxon>Pentapetalae</taxon>
        <taxon>rosids</taxon>
        <taxon>malvids</taxon>
        <taxon>Malvales</taxon>
        <taxon>Malvaceae</taxon>
        <taxon>Byttnerioideae</taxon>
        <taxon>Herrania</taxon>
    </lineage>
</organism>
<dbReference type="GO" id="GO:0004190">
    <property type="term" value="F:aspartic-type endopeptidase activity"/>
    <property type="evidence" value="ECO:0007669"/>
    <property type="project" value="UniProtKB-KW"/>
</dbReference>
<evidence type="ECO:0000256" key="4">
    <source>
        <dbReference type="ARBA" id="ARBA00022670"/>
    </source>
</evidence>
<keyword evidence="3" id="KW-0964">Secreted</keyword>
<comment type="subcellular location">
    <subcellularLocation>
        <location evidence="1">Secreted</location>
    </subcellularLocation>
</comment>
<dbReference type="PROSITE" id="PS00141">
    <property type="entry name" value="ASP_PROTEASE"/>
    <property type="match status" value="2"/>
</dbReference>
<dbReference type="PANTHER" id="PTHR47967">
    <property type="entry name" value="OS07G0603500 PROTEIN-RELATED"/>
    <property type="match status" value="1"/>
</dbReference>
<dbReference type="InterPro" id="IPR034161">
    <property type="entry name" value="Pepsin-like_plant"/>
</dbReference>
<keyword evidence="8" id="KW-0325">Glycoprotein</keyword>
<accession>A0A6J1AJK0</accession>
<dbReference type="InterPro" id="IPR001969">
    <property type="entry name" value="Aspartic_peptidase_AS"/>
</dbReference>
<dbReference type="AlphaFoldDB" id="A0A6J1AJK0"/>
<keyword evidence="7" id="KW-0378">Hydrolase</keyword>
<dbReference type="SUPFAM" id="SSF50630">
    <property type="entry name" value="Acid proteases"/>
    <property type="match status" value="1"/>
</dbReference>
<dbReference type="InterPro" id="IPR032799">
    <property type="entry name" value="TAXi_C"/>
</dbReference>
<dbReference type="InterPro" id="IPR021109">
    <property type="entry name" value="Peptidase_aspartic_dom_sf"/>
</dbReference>
<feature type="domain" description="Peptidase A1" evidence="9">
    <location>
        <begin position="105"/>
        <end position="449"/>
    </location>
</feature>
<evidence type="ECO:0000256" key="1">
    <source>
        <dbReference type="ARBA" id="ARBA00004613"/>
    </source>
</evidence>
<dbReference type="GO" id="GO:0005576">
    <property type="term" value="C:extracellular region"/>
    <property type="evidence" value="ECO:0007669"/>
    <property type="project" value="UniProtKB-SubCell"/>
</dbReference>
<dbReference type="GO" id="GO:0006508">
    <property type="term" value="P:proteolysis"/>
    <property type="evidence" value="ECO:0007669"/>
    <property type="project" value="UniProtKB-KW"/>
</dbReference>
<dbReference type="CDD" id="cd05476">
    <property type="entry name" value="pepsin_A_like_plant"/>
    <property type="match status" value="1"/>
</dbReference>
<dbReference type="FunFam" id="2.40.70.10:FF:000016">
    <property type="entry name" value="Probable aspartic protease At2g35615"/>
    <property type="match status" value="1"/>
</dbReference>
<dbReference type="Proteomes" id="UP000504621">
    <property type="component" value="Unplaced"/>
</dbReference>
<sequence length="475" mass="51778">MASTFRACSLFSAAVVSVMCICLTHQLLVFSVAKAMPSSFSVDLIHRDSPISPLYNPLETRFDRLYNAYNRSISRINRFRPNSESSNNYTSNALQSDTVSSGGEYFMKFSIGTPPVSVLGIADTGSDLTWVQCKPCEQCYEQKPPLFDPRKSSTYKNLPCGSNSCNALDSSERVCDQQNACKYSYSYGDRSFTKGNVALEKFTIGVSTRSSPVLSFRNLVFGCGHNNGGTFDDVGSGIVGLGGGPVSLVKQLDKSIRGKFSYCLAPTAYAEEPCASSRIIFGSATESDAAAVSTPLVDKNPSTYYFVTLEAISVGDKRLAYGGSSASPTEKLGNIIVDSGTTLTFLESEFYNSLESALEEAIEAKRVSDPKGLLSPCFKGAKDIDLPVITFHFSGADVKLQPWNTFAQVQEDMVCFTIVPSNDIAIFGNLSQMDFLVSYDLEERTVSFTPTDCTSLSCDKLLNWQLQLVIDLYVM</sequence>
<dbReference type="InterPro" id="IPR033121">
    <property type="entry name" value="PEPTIDASE_A1"/>
</dbReference>
<keyword evidence="4 11" id="KW-0645">Protease</keyword>
<evidence type="ECO:0000256" key="8">
    <source>
        <dbReference type="ARBA" id="ARBA00023180"/>
    </source>
</evidence>
<proteinExistence type="inferred from homology"/>
<gene>
    <name evidence="11" type="primary">LOC110418580</name>
</gene>
<evidence type="ECO:0000313" key="11">
    <source>
        <dbReference type="RefSeq" id="XP_021287026.1"/>
    </source>
</evidence>
<evidence type="ECO:0000256" key="2">
    <source>
        <dbReference type="ARBA" id="ARBA00007447"/>
    </source>
</evidence>
<keyword evidence="10" id="KW-1185">Reference proteome</keyword>
<evidence type="ECO:0000313" key="10">
    <source>
        <dbReference type="Proteomes" id="UP000504621"/>
    </source>
</evidence>
<dbReference type="Pfam" id="PF14541">
    <property type="entry name" value="TAXi_C"/>
    <property type="match status" value="1"/>
</dbReference>